<dbReference type="GO" id="GO:0005524">
    <property type="term" value="F:ATP binding"/>
    <property type="evidence" value="ECO:0007669"/>
    <property type="project" value="UniProtKB-UniRule"/>
</dbReference>
<comment type="similarity">
    <text evidence="3 14">Belongs to the GHMP kinase family. Archaeal shikimate kinase subfamily.</text>
</comment>
<evidence type="ECO:0000256" key="8">
    <source>
        <dbReference type="ARBA" id="ARBA00022679"/>
    </source>
</evidence>
<keyword evidence="6 14" id="KW-0963">Cytoplasm</keyword>
<dbReference type="NCBIfam" id="TIGR01920">
    <property type="entry name" value="Shik_kin_archae"/>
    <property type="match status" value="1"/>
</dbReference>
<proteinExistence type="inferred from homology"/>
<dbReference type="AlphaFoldDB" id="B3V5N5"/>
<dbReference type="GO" id="GO:0004765">
    <property type="term" value="F:shikimate kinase activity"/>
    <property type="evidence" value="ECO:0007669"/>
    <property type="project" value="UniProtKB-UniRule"/>
</dbReference>
<accession>B3V5N5</accession>
<organism evidence="17">
    <name type="scientific">uncultured marine crenarchaeote AD1000-325-A12</name>
    <dbReference type="NCBI Taxonomy" id="526639"/>
    <lineage>
        <taxon>Archaea</taxon>
        <taxon>Nitrososphaerota</taxon>
        <taxon>Nitrososphaeria</taxon>
        <taxon>Nitrosopumilales</taxon>
        <taxon>environmental samples</taxon>
    </lineage>
</organism>
<dbReference type="SUPFAM" id="SSF54211">
    <property type="entry name" value="Ribosomal protein S5 domain 2-like"/>
    <property type="match status" value="1"/>
</dbReference>
<evidence type="ECO:0000259" key="16">
    <source>
        <dbReference type="Pfam" id="PF08544"/>
    </source>
</evidence>
<keyword evidence="10 14" id="KW-0418">Kinase</keyword>
<dbReference type="EC" id="2.7.1.71" evidence="4 14"/>
<comment type="pathway">
    <text evidence="2 14">Metabolic intermediate biosynthesis; chorismate biosynthesis; chorismate from D-erythrose 4-phosphate and phosphoenolpyruvate: step 5/7.</text>
</comment>
<dbReference type="InterPro" id="IPR020568">
    <property type="entry name" value="Ribosomal_Su5_D2-typ_SF"/>
</dbReference>
<reference evidence="17" key="2">
    <citation type="submission" date="2008-05" db="EMBL/GenBank/DDBJ databases">
        <authorList>
            <person name="Martin-Cuadrado A.-B."/>
            <person name="Rodriguez-Valera F."/>
            <person name="Moreira D."/>
            <person name="Alba J.-C."/>
            <person name="Ivars-Martinez E."/>
            <person name="Henn M.R."/>
            <person name="Talla E."/>
            <person name="Lopez-Garcia P."/>
        </authorList>
    </citation>
    <scope>NUCLEOTIDE SEQUENCE</scope>
</reference>
<dbReference type="Pfam" id="PF08544">
    <property type="entry name" value="GHMP_kinases_C"/>
    <property type="match status" value="1"/>
</dbReference>
<evidence type="ECO:0000256" key="12">
    <source>
        <dbReference type="ARBA" id="ARBA00023141"/>
    </source>
</evidence>
<dbReference type="InterPro" id="IPR014721">
    <property type="entry name" value="Ribsml_uS5_D2-typ_fold_subgr"/>
</dbReference>
<evidence type="ECO:0000256" key="2">
    <source>
        <dbReference type="ARBA" id="ARBA00004842"/>
    </source>
</evidence>
<comment type="subcellular location">
    <subcellularLocation>
        <location evidence="1 14">Cytoplasm</location>
    </subcellularLocation>
</comment>
<name>B3V5N5_9ARCH</name>
<evidence type="ECO:0000256" key="5">
    <source>
        <dbReference type="ARBA" id="ARBA00013853"/>
    </source>
</evidence>
<dbReference type="InterPro" id="IPR013750">
    <property type="entry name" value="GHMP_kinase_C_dom"/>
</dbReference>
<keyword evidence="9 14" id="KW-0547">Nucleotide-binding</keyword>
<evidence type="ECO:0000256" key="10">
    <source>
        <dbReference type="ARBA" id="ARBA00022777"/>
    </source>
</evidence>
<dbReference type="GO" id="GO:0005737">
    <property type="term" value="C:cytoplasm"/>
    <property type="evidence" value="ECO:0007669"/>
    <property type="project" value="UniProtKB-SubCell"/>
</dbReference>
<dbReference type="PANTHER" id="PTHR20861">
    <property type="entry name" value="HOMOSERINE/4-DIPHOSPHOCYTIDYL-2-C-METHYL-D-ERYTHRITOL KINASE"/>
    <property type="match status" value="1"/>
</dbReference>
<dbReference type="SUPFAM" id="SSF55060">
    <property type="entry name" value="GHMP Kinase, C-terminal domain"/>
    <property type="match status" value="1"/>
</dbReference>
<evidence type="ECO:0000256" key="7">
    <source>
        <dbReference type="ARBA" id="ARBA00022605"/>
    </source>
</evidence>
<dbReference type="PIRSF" id="PIRSF005758">
    <property type="entry name" value="Shikimt_kin_arch"/>
    <property type="match status" value="1"/>
</dbReference>
<evidence type="ECO:0000256" key="4">
    <source>
        <dbReference type="ARBA" id="ARBA00012154"/>
    </source>
</evidence>
<evidence type="ECO:0000256" key="6">
    <source>
        <dbReference type="ARBA" id="ARBA00022490"/>
    </source>
</evidence>
<dbReference type="EMBL" id="EU686620">
    <property type="protein sequence ID" value="ACF09631.1"/>
    <property type="molecule type" value="Genomic_DNA"/>
</dbReference>
<dbReference type="UniPathway" id="UPA00053">
    <property type="reaction ID" value="UER00088"/>
</dbReference>
<reference evidence="17" key="1">
    <citation type="journal article" date="2008" name="ISME J.">
        <title>Hindsight in the relative abundance, metabolic potential and genome dynamics of uncultivated marine archaea from comparative metagenomic analyses of bathypelagic plankton of different oceanic regions.</title>
        <authorList>
            <person name="Martin-Cuadrado A.B."/>
            <person name="Rodriguez-Valera F."/>
            <person name="Moreira D."/>
            <person name="Alba J.C."/>
            <person name="Ivars-Martinez E."/>
            <person name="Henn M.R."/>
            <person name="Talla E."/>
            <person name="Lopez-Garcia P."/>
        </authorList>
    </citation>
    <scope>NUCLEOTIDE SEQUENCE</scope>
</reference>
<evidence type="ECO:0000256" key="9">
    <source>
        <dbReference type="ARBA" id="ARBA00022741"/>
    </source>
</evidence>
<comment type="catalytic activity">
    <reaction evidence="13 14">
        <text>shikimate + ATP = 3-phosphoshikimate + ADP + H(+)</text>
        <dbReference type="Rhea" id="RHEA:13121"/>
        <dbReference type="ChEBI" id="CHEBI:15378"/>
        <dbReference type="ChEBI" id="CHEBI:30616"/>
        <dbReference type="ChEBI" id="CHEBI:36208"/>
        <dbReference type="ChEBI" id="CHEBI:145989"/>
        <dbReference type="ChEBI" id="CHEBI:456216"/>
        <dbReference type="EC" id="2.7.1.71"/>
    </reaction>
</comment>
<dbReference type="PRINTS" id="PR00958">
    <property type="entry name" value="HOMSERKINASE"/>
</dbReference>
<feature type="binding site" evidence="14">
    <location>
        <begin position="84"/>
        <end position="94"/>
    </location>
    <ligand>
        <name>ATP</name>
        <dbReference type="ChEBI" id="CHEBI:30616"/>
    </ligand>
</feature>
<dbReference type="GO" id="GO:0008652">
    <property type="term" value="P:amino acid biosynthetic process"/>
    <property type="evidence" value="ECO:0007669"/>
    <property type="project" value="UniProtKB-KW"/>
</dbReference>
<evidence type="ECO:0000256" key="11">
    <source>
        <dbReference type="ARBA" id="ARBA00022840"/>
    </source>
</evidence>
<evidence type="ECO:0000256" key="13">
    <source>
        <dbReference type="ARBA" id="ARBA00048567"/>
    </source>
</evidence>
<dbReference type="InterPro" id="IPR036554">
    <property type="entry name" value="GHMP_kinase_C_sf"/>
</dbReference>
<dbReference type="InterPro" id="IPR010189">
    <property type="entry name" value="SK_arc"/>
</dbReference>
<evidence type="ECO:0000256" key="14">
    <source>
        <dbReference type="HAMAP-Rule" id="MF_00370"/>
    </source>
</evidence>
<keyword evidence="12 14" id="KW-0057">Aromatic amino acid biosynthesis</keyword>
<feature type="domain" description="GHMP kinase N-terminal" evidence="15">
    <location>
        <begin position="57"/>
        <end position="145"/>
    </location>
</feature>
<gene>
    <name evidence="14" type="primary">aroK</name>
</gene>
<dbReference type="Gene3D" id="3.30.230.10">
    <property type="match status" value="1"/>
</dbReference>
<dbReference type="Pfam" id="PF00288">
    <property type="entry name" value="GHMP_kinases_N"/>
    <property type="match status" value="1"/>
</dbReference>
<evidence type="ECO:0000313" key="17">
    <source>
        <dbReference type="EMBL" id="ACF09631.1"/>
    </source>
</evidence>
<dbReference type="HAMAP" id="MF_00370">
    <property type="entry name" value="Shik_kinase_arch"/>
    <property type="match status" value="1"/>
</dbReference>
<dbReference type="GO" id="GO:0009073">
    <property type="term" value="P:aromatic amino acid family biosynthetic process"/>
    <property type="evidence" value="ECO:0007669"/>
    <property type="project" value="UniProtKB-KW"/>
</dbReference>
<evidence type="ECO:0000259" key="15">
    <source>
        <dbReference type="Pfam" id="PF00288"/>
    </source>
</evidence>
<evidence type="ECO:0000256" key="3">
    <source>
        <dbReference type="ARBA" id="ARBA00010202"/>
    </source>
</evidence>
<feature type="domain" description="GHMP kinase C-terminal" evidence="16">
    <location>
        <begin position="209"/>
        <end position="267"/>
    </location>
</feature>
<sequence length="282" mass="29749">MNGKAKVHGAISVVNAIATGKGSALGISLETNAEVTLHSDDLIQVIINDDLSEDSTLAKECFKIVRKKTSQTSGAKIVIDSNIPIGKGLKSSSAAANAIILASLNAFDMKLPDLDVLNLSVEASKKSNVTITGAFDDAAASLLGGLVVTDNANNELLSRNVIDKDLSILIHVPEQKNYTKNIVISDSHKFKSYVDSVFNIALDGNYLDAMTLNGMLYSEILKQSNDAAIFALKNHALAAGLSGTGPSVAAICRPGYESQILESWKSLGGNVIFAKINNDKGM</sequence>
<evidence type="ECO:0000256" key="1">
    <source>
        <dbReference type="ARBA" id="ARBA00004496"/>
    </source>
</evidence>
<dbReference type="InterPro" id="IPR006204">
    <property type="entry name" value="GHMP_kinase_N_dom"/>
</dbReference>
<keyword evidence="7 14" id="KW-0028">Amino-acid biosynthesis</keyword>
<keyword evidence="11 14" id="KW-0067">ATP-binding</keyword>
<keyword evidence="8 14" id="KW-0808">Transferase</keyword>
<dbReference type="GO" id="GO:0009423">
    <property type="term" value="P:chorismate biosynthetic process"/>
    <property type="evidence" value="ECO:0007669"/>
    <property type="project" value="UniProtKB-UniRule"/>
</dbReference>
<dbReference type="PANTHER" id="PTHR20861:SF3">
    <property type="entry name" value="SHIKIMATE KINASE"/>
    <property type="match status" value="1"/>
</dbReference>
<protein>
    <recommendedName>
        <fullName evidence="5 14">Shikimate kinase</fullName>
        <shortName evidence="14">SK</shortName>
        <ecNumber evidence="4 14">2.7.1.71</ecNumber>
    </recommendedName>
</protein>